<protein>
    <recommendedName>
        <fullName evidence="4">GGDEF domain-containing protein</fullName>
    </recommendedName>
</protein>
<name>A0ABD6A526_9EURY</name>
<evidence type="ECO:0000313" key="2">
    <source>
        <dbReference type="EMBL" id="MFC7315441.1"/>
    </source>
</evidence>
<gene>
    <name evidence="2" type="ORF">ACFQPE_01345</name>
</gene>
<evidence type="ECO:0008006" key="4">
    <source>
        <dbReference type="Google" id="ProtNLM"/>
    </source>
</evidence>
<dbReference type="EMBL" id="JBHTBF010000001">
    <property type="protein sequence ID" value="MFC7315441.1"/>
    <property type="molecule type" value="Genomic_DNA"/>
</dbReference>
<keyword evidence="1" id="KW-0472">Membrane</keyword>
<organism evidence="2 3">
    <name type="scientific">Halomarina halobia</name>
    <dbReference type="NCBI Taxonomy" id="3033386"/>
    <lineage>
        <taxon>Archaea</taxon>
        <taxon>Methanobacteriati</taxon>
        <taxon>Methanobacteriota</taxon>
        <taxon>Stenosarchaea group</taxon>
        <taxon>Halobacteria</taxon>
        <taxon>Halobacteriales</taxon>
        <taxon>Natronomonadaceae</taxon>
        <taxon>Halomarina</taxon>
    </lineage>
</organism>
<comment type="caution">
    <text evidence="2">The sequence shown here is derived from an EMBL/GenBank/DDBJ whole genome shotgun (WGS) entry which is preliminary data.</text>
</comment>
<feature type="transmembrane region" description="Helical" evidence="1">
    <location>
        <begin position="72"/>
        <end position="92"/>
    </location>
</feature>
<reference evidence="2 3" key="1">
    <citation type="journal article" date="2019" name="Int. J. Syst. Evol. Microbiol.">
        <title>The Global Catalogue of Microorganisms (GCM) 10K type strain sequencing project: providing services to taxonomists for standard genome sequencing and annotation.</title>
        <authorList>
            <consortium name="The Broad Institute Genomics Platform"/>
            <consortium name="The Broad Institute Genome Sequencing Center for Infectious Disease"/>
            <person name="Wu L."/>
            <person name="Ma J."/>
        </authorList>
    </citation>
    <scope>NUCLEOTIDE SEQUENCE [LARGE SCALE GENOMIC DNA]</scope>
    <source>
        <strain evidence="2 3">PSR21</strain>
    </source>
</reference>
<keyword evidence="1" id="KW-0812">Transmembrane</keyword>
<sequence length="93" mass="9996">MVGWLDVARVASAVNVGLLLSFGYVWGRNHLELRTRQTLGLLVFACCLLAANLLALYYVTAAASLQPSAIRAVAALQLLQAVGLLALAWVTWN</sequence>
<dbReference type="InterPro" id="IPR058349">
    <property type="entry name" value="DUF8036"/>
</dbReference>
<feature type="transmembrane region" description="Helical" evidence="1">
    <location>
        <begin position="7"/>
        <end position="27"/>
    </location>
</feature>
<evidence type="ECO:0000256" key="1">
    <source>
        <dbReference type="SAM" id="Phobius"/>
    </source>
</evidence>
<keyword evidence="1" id="KW-1133">Transmembrane helix</keyword>
<feature type="transmembrane region" description="Helical" evidence="1">
    <location>
        <begin position="39"/>
        <end position="60"/>
    </location>
</feature>
<dbReference type="Pfam" id="PF26119">
    <property type="entry name" value="DUF8036"/>
    <property type="match status" value="1"/>
</dbReference>
<dbReference type="GeneID" id="79314406"/>
<keyword evidence="3" id="KW-1185">Reference proteome</keyword>
<dbReference type="Proteomes" id="UP001596547">
    <property type="component" value="Unassembled WGS sequence"/>
</dbReference>
<evidence type="ECO:0000313" key="3">
    <source>
        <dbReference type="Proteomes" id="UP001596547"/>
    </source>
</evidence>
<accession>A0ABD6A526</accession>
<dbReference type="RefSeq" id="WP_276304840.1">
    <property type="nucleotide sequence ID" value="NZ_CP119992.1"/>
</dbReference>
<proteinExistence type="predicted"/>
<dbReference type="AlphaFoldDB" id="A0ABD6A526"/>